<keyword evidence="1" id="KW-0472">Membrane</keyword>
<organism evidence="4 5">
    <name type="scientific">Calicophoron daubneyi</name>
    <name type="common">Rumen fluke</name>
    <name type="synonym">Paramphistomum daubneyi</name>
    <dbReference type="NCBI Taxonomy" id="300641"/>
    <lineage>
        <taxon>Eukaryota</taxon>
        <taxon>Metazoa</taxon>
        <taxon>Spiralia</taxon>
        <taxon>Lophotrochozoa</taxon>
        <taxon>Platyhelminthes</taxon>
        <taxon>Trematoda</taxon>
        <taxon>Digenea</taxon>
        <taxon>Plagiorchiida</taxon>
        <taxon>Pronocephalata</taxon>
        <taxon>Paramphistomoidea</taxon>
        <taxon>Paramphistomidae</taxon>
        <taxon>Calicophoron</taxon>
    </lineage>
</organism>
<name>A0AAV2T7T5_CALDB</name>
<feature type="signal peptide" evidence="2">
    <location>
        <begin position="1"/>
        <end position="17"/>
    </location>
</feature>
<dbReference type="InterPro" id="IPR036179">
    <property type="entry name" value="Ig-like_dom_sf"/>
</dbReference>
<feature type="domain" description="Ig-like" evidence="3">
    <location>
        <begin position="20"/>
        <end position="98"/>
    </location>
</feature>
<feature type="transmembrane region" description="Helical" evidence="1">
    <location>
        <begin position="325"/>
        <end position="344"/>
    </location>
</feature>
<dbReference type="Proteomes" id="UP001497525">
    <property type="component" value="Unassembled WGS sequence"/>
</dbReference>
<keyword evidence="1" id="KW-1133">Transmembrane helix</keyword>
<reference evidence="4" key="1">
    <citation type="submission" date="2024-06" db="EMBL/GenBank/DDBJ databases">
        <authorList>
            <person name="Liu X."/>
            <person name="Lenzi L."/>
            <person name="Haldenby T S."/>
            <person name="Uol C."/>
        </authorList>
    </citation>
    <scope>NUCLEOTIDE SEQUENCE</scope>
</reference>
<keyword evidence="1" id="KW-0812">Transmembrane</keyword>
<evidence type="ECO:0000256" key="1">
    <source>
        <dbReference type="SAM" id="Phobius"/>
    </source>
</evidence>
<dbReference type="AlphaFoldDB" id="A0AAV2T7T5"/>
<dbReference type="SUPFAM" id="SSF48726">
    <property type="entry name" value="Immunoglobulin"/>
    <property type="match status" value="1"/>
</dbReference>
<evidence type="ECO:0000256" key="2">
    <source>
        <dbReference type="SAM" id="SignalP"/>
    </source>
</evidence>
<evidence type="ECO:0000313" key="5">
    <source>
        <dbReference type="Proteomes" id="UP001497525"/>
    </source>
</evidence>
<feature type="chain" id="PRO_5043875692" description="Ig-like domain-containing protein" evidence="2">
    <location>
        <begin position="18"/>
        <end position="369"/>
    </location>
</feature>
<accession>A0AAV2T7T5</accession>
<dbReference type="InterPro" id="IPR013783">
    <property type="entry name" value="Ig-like_fold"/>
</dbReference>
<keyword evidence="2" id="KW-0732">Signal</keyword>
<protein>
    <recommendedName>
        <fullName evidence="3">Ig-like domain-containing protein</fullName>
    </recommendedName>
</protein>
<dbReference type="PROSITE" id="PS50835">
    <property type="entry name" value="IG_LIKE"/>
    <property type="match status" value="1"/>
</dbReference>
<dbReference type="InterPro" id="IPR007110">
    <property type="entry name" value="Ig-like_dom"/>
</dbReference>
<dbReference type="Gene3D" id="2.60.40.10">
    <property type="entry name" value="Immunoglobulins"/>
    <property type="match status" value="1"/>
</dbReference>
<proteinExistence type="predicted"/>
<comment type="caution">
    <text evidence="4">The sequence shown here is derived from an EMBL/GenBank/DDBJ whole genome shotgun (WGS) entry which is preliminary data.</text>
</comment>
<dbReference type="EMBL" id="CAXLJL010000156">
    <property type="protein sequence ID" value="CAL5133164.1"/>
    <property type="molecule type" value="Genomic_DNA"/>
</dbReference>
<gene>
    <name evidence="4" type="ORF">CDAUBV1_LOCUS6437</name>
</gene>
<evidence type="ECO:0000313" key="4">
    <source>
        <dbReference type="EMBL" id="CAL5133164.1"/>
    </source>
</evidence>
<sequence length="369" mass="40658">MLVFALLVVAFLLDAVAEDAGISVFPSQRVLSGTYLELSCKLKAKGFSTVWNKDGHDVAEGGNIFGKDIAHFRVEKKPDVVVLKTDSAKWSDRGNWSCYCGARLRKHIIIEIIVPPYVQTPKILQAIPVLQPAMKYAASTSDLLEIPQAAVSDQKGVHIPGTGVLKNPIDLSSNHPNSVREIVIECSTTCASLPHNLQWRYQNSTWAQPLHSYSNSLVSSDKVGHSSDNVCKDGLQSATSRVRLSCQLGPSNSAQNRNGLVGLNRIVCHVDYGNHHRQLDPVRPALVWLAEAQEECFNNGRQLASCVYVLCPGQPVPLFTFGERVALAISAALFALLCFLFCYLTQQRRRAKRKSNLAPGQRQEIELML</sequence>
<evidence type="ECO:0000259" key="3">
    <source>
        <dbReference type="PROSITE" id="PS50835"/>
    </source>
</evidence>